<comment type="caution">
    <text evidence="2">The sequence shown here is derived from an EMBL/GenBank/DDBJ whole genome shotgun (WGS) entry which is preliminary data.</text>
</comment>
<dbReference type="AlphaFoldDB" id="A0AAW5K4V6"/>
<sequence>MSKDWIKVKELIEAEIDKNWSEEPIEVKMSRAGVFPSGAGSHGQYLGNLFFLVSDTQAMGWWTASPAIQQALRDDSFSLEHCKKMWIYINKHMCHLMGDSTGTGTNCPAPWLNLPKFSEFCDAIIDSFDSINSKDEFWDLIWSWQNYVNCMNRWFQMIFPMEFGSTLKRNTKERVEELTEFNKIWD</sequence>
<protein>
    <recommendedName>
        <fullName evidence="1">Cucumopine synthase C-terminal helical bundle domain-containing protein</fullName>
    </recommendedName>
</protein>
<dbReference type="Pfam" id="PF18631">
    <property type="entry name" value="Cucumopine_C"/>
    <property type="match status" value="1"/>
</dbReference>
<accession>A0AAW5K4V6</accession>
<proteinExistence type="predicted"/>
<evidence type="ECO:0000313" key="3">
    <source>
        <dbReference type="Proteomes" id="UP001205919"/>
    </source>
</evidence>
<organism evidence="2 3">
    <name type="scientific">Cloacibacillus evryensis</name>
    <dbReference type="NCBI Taxonomy" id="508460"/>
    <lineage>
        <taxon>Bacteria</taxon>
        <taxon>Thermotogati</taxon>
        <taxon>Synergistota</taxon>
        <taxon>Synergistia</taxon>
        <taxon>Synergistales</taxon>
        <taxon>Synergistaceae</taxon>
        <taxon>Cloacibacillus</taxon>
    </lineage>
</organism>
<dbReference type="RefSeq" id="WP_008709162.1">
    <property type="nucleotide sequence ID" value="NZ_CABKQM010000002.1"/>
</dbReference>
<feature type="domain" description="Cucumopine synthase C-terminal helical bundle" evidence="1">
    <location>
        <begin position="11"/>
        <end position="155"/>
    </location>
</feature>
<dbReference type="Proteomes" id="UP001205919">
    <property type="component" value="Unassembled WGS sequence"/>
</dbReference>
<reference evidence="2 3" key="1">
    <citation type="submission" date="2022-06" db="EMBL/GenBank/DDBJ databases">
        <title>Isolation of gut microbiota from human fecal samples.</title>
        <authorList>
            <person name="Pamer E.G."/>
            <person name="Barat B."/>
            <person name="Waligurski E."/>
            <person name="Medina S."/>
            <person name="Paddock L."/>
            <person name="Mostad J."/>
        </authorList>
    </citation>
    <scope>NUCLEOTIDE SEQUENCE [LARGE SCALE GENOMIC DNA]</scope>
    <source>
        <strain evidence="2 3">DFI.9.90</strain>
    </source>
</reference>
<keyword evidence="3" id="KW-1185">Reference proteome</keyword>
<evidence type="ECO:0000259" key="1">
    <source>
        <dbReference type="Pfam" id="PF18631"/>
    </source>
</evidence>
<gene>
    <name evidence="2" type="ORF">NE630_14770</name>
</gene>
<evidence type="ECO:0000313" key="2">
    <source>
        <dbReference type="EMBL" id="MCQ4815696.1"/>
    </source>
</evidence>
<dbReference type="EMBL" id="JANFYT010000053">
    <property type="protein sequence ID" value="MCQ4815696.1"/>
    <property type="molecule type" value="Genomic_DNA"/>
</dbReference>
<dbReference type="InterPro" id="IPR040602">
    <property type="entry name" value="Cucumopine_C"/>
</dbReference>
<name>A0AAW5K4V6_9BACT</name>